<dbReference type="Pfam" id="PF10969">
    <property type="entry name" value="DUF2771"/>
    <property type="match status" value="1"/>
</dbReference>
<keyword evidence="1" id="KW-1133">Transmembrane helix</keyword>
<dbReference type="AlphaFoldDB" id="A0A1N7JYQ8"/>
<sequence>MVESKAGTSKTALTVAAIAIAVIAIAGGLYFFLNWQENRPATPPAEIEVAAHADGADKEDEVSATPFSVCEFGAECPEGDIARVNADGAANIRITVPDEVAQQQWSVLSIYDDPAANSERTFTPGEATEVDIPVTADNDGNDTHLVVMEVSTLLVGADDKGEETPVVTTWAFTTEAK</sequence>
<keyword evidence="3" id="KW-1185">Reference proteome</keyword>
<evidence type="ECO:0008006" key="4">
    <source>
        <dbReference type="Google" id="ProtNLM"/>
    </source>
</evidence>
<accession>A0A1N7JYQ8</accession>
<evidence type="ECO:0000313" key="3">
    <source>
        <dbReference type="Proteomes" id="UP000186292"/>
    </source>
</evidence>
<dbReference type="STRING" id="1161099.SAMN05444817_11246"/>
<dbReference type="OrthoDB" id="4424536at2"/>
<proteinExistence type="predicted"/>
<dbReference type="Proteomes" id="UP000186292">
    <property type="component" value="Unassembled WGS sequence"/>
</dbReference>
<gene>
    <name evidence="2" type="ORF">SAMN05444817_11246</name>
</gene>
<dbReference type="InterPro" id="IPR024495">
    <property type="entry name" value="DUF2771"/>
</dbReference>
<evidence type="ECO:0000313" key="2">
    <source>
        <dbReference type="EMBL" id="SIS54458.1"/>
    </source>
</evidence>
<name>A0A1N7JYQ8_9CORY</name>
<protein>
    <recommendedName>
        <fullName evidence="4">DUF2771 domain-containing protein</fullName>
    </recommendedName>
</protein>
<dbReference type="EMBL" id="FTOF01000012">
    <property type="protein sequence ID" value="SIS54458.1"/>
    <property type="molecule type" value="Genomic_DNA"/>
</dbReference>
<evidence type="ECO:0000256" key="1">
    <source>
        <dbReference type="SAM" id="Phobius"/>
    </source>
</evidence>
<dbReference type="RefSeq" id="WP_076599757.1">
    <property type="nucleotide sequence ID" value="NZ_CP046976.1"/>
</dbReference>
<keyword evidence="1" id="KW-0812">Transmembrane</keyword>
<feature type="transmembrane region" description="Helical" evidence="1">
    <location>
        <begin position="12"/>
        <end position="33"/>
    </location>
</feature>
<keyword evidence="1" id="KW-0472">Membrane</keyword>
<reference evidence="3" key="1">
    <citation type="submission" date="2017-01" db="EMBL/GenBank/DDBJ databases">
        <authorList>
            <person name="Varghese N."/>
            <person name="Submissions S."/>
        </authorList>
    </citation>
    <scope>NUCLEOTIDE SEQUENCE [LARGE SCALE GENOMIC DNA]</scope>
    <source>
        <strain evidence="3">DSM 44531</strain>
    </source>
</reference>
<organism evidence="2 3">
    <name type="scientific">Corynebacterium appendicis CIP 107643</name>
    <dbReference type="NCBI Taxonomy" id="1161099"/>
    <lineage>
        <taxon>Bacteria</taxon>
        <taxon>Bacillati</taxon>
        <taxon>Actinomycetota</taxon>
        <taxon>Actinomycetes</taxon>
        <taxon>Mycobacteriales</taxon>
        <taxon>Corynebacteriaceae</taxon>
        <taxon>Corynebacterium</taxon>
    </lineage>
</organism>